<sequence>MKRLTDYLFIRHRHNWIQLIRFGLVGGSGVLVNMAVVILANKLGPDPHAVLVDLPWSKFNVRWYHAYVSAAFLVANVSNFQLNRWWTFRSWRATAWWREYWPFLSVGLVGLLISLGVTTLLLNAESPLALPVTVLDSSTGLRNPLYWANLVAIAVVTPASFVLNKLWTFKAVRRSAGVDDDPTHTPSDDSSLGVG</sequence>
<dbReference type="GO" id="GO:0000271">
    <property type="term" value="P:polysaccharide biosynthetic process"/>
    <property type="evidence" value="ECO:0007669"/>
    <property type="project" value="InterPro"/>
</dbReference>
<evidence type="ECO:0000256" key="4">
    <source>
        <dbReference type="ARBA" id="ARBA00022989"/>
    </source>
</evidence>
<comment type="subcellular location">
    <subcellularLocation>
        <location evidence="1">Membrane</location>
        <topology evidence="1">Multi-pass membrane protein</topology>
    </subcellularLocation>
</comment>
<dbReference type="RefSeq" id="WP_090595288.1">
    <property type="nucleotide sequence ID" value="NZ_LT629688.1"/>
</dbReference>
<evidence type="ECO:0000256" key="2">
    <source>
        <dbReference type="ARBA" id="ARBA00009399"/>
    </source>
</evidence>
<dbReference type="GO" id="GO:0005886">
    <property type="term" value="C:plasma membrane"/>
    <property type="evidence" value="ECO:0007669"/>
    <property type="project" value="TreeGrafter"/>
</dbReference>
<name>A0A1G7D5Q0_9ACTN</name>
<dbReference type="PANTHER" id="PTHR38459:SF1">
    <property type="entry name" value="PROPHAGE BACTOPRENOL-LINKED GLUCOSE TRANSLOCASE HOMOLOG"/>
    <property type="match status" value="1"/>
</dbReference>
<dbReference type="EMBL" id="LT629688">
    <property type="protein sequence ID" value="SDE46849.1"/>
    <property type="molecule type" value="Genomic_DNA"/>
</dbReference>
<reference evidence="9 10" key="1">
    <citation type="submission" date="2016-10" db="EMBL/GenBank/DDBJ databases">
        <authorList>
            <person name="de Groot N.N."/>
        </authorList>
    </citation>
    <scope>NUCLEOTIDE SEQUENCE [LARGE SCALE GENOMIC DNA]</scope>
    <source>
        <strain evidence="9 10">MON 2.2</strain>
    </source>
</reference>
<feature type="transmembrane region" description="Helical" evidence="7">
    <location>
        <begin position="63"/>
        <end position="82"/>
    </location>
</feature>
<keyword evidence="3 7" id="KW-0812">Transmembrane</keyword>
<organism evidence="9 10">
    <name type="scientific">Auraticoccus monumenti</name>
    <dbReference type="NCBI Taxonomy" id="675864"/>
    <lineage>
        <taxon>Bacteria</taxon>
        <taxon>Bacillati</taxon>
        <taxon>Actinomycetota</taxon>
        <taxon>Actinomycetes</taxon>
        <taxon>Propionibacteriales</taxon>
        <taxon>Propionibacteriaceae</taxon>
        <taxon>Auraticoccus</taxon>
    </lineage>
</organism>
<feature type="transmembrane region" description="Helical" evidence="7">
    <location>
        <begin position="103"/>
        <end position="124"/>
    </location>
</feature>
<feature type="transmembrane region" description="Helical" evidence="7">
    <location>
        <begin position="20"/>
        <end position="43"/>
    </location>
</feature>
<feature type="domain" description="GtrA/DPMS transmembrane" evidence="8">
    <location>
        <begin position="21"/>
        <end position="169"/>
    </location>
</feature>
<feature type="transmembrane region" description="Helical" evidence="7">
    <location>
        <begin position="144"/>
        <end position="164"/>
    </location>
</feature>
<evidence type="ECO:0000313" key="10">
    <source>
        <dbReference type="Proteomes" id="UP000198546"/>
    </source>
</evidence>
<accession>A0A1G7D5Q0</accession>
<dbReference type="PANTHER" id="PTHR38459">
    <property type="entry name" value="PROPHAGE BACTOPRENOL-LINKED GLUCOSE TRANSLOCASE HOMOLOG"/>
    <property type="match status" value="1"/>
</dbReference>
<keyword evidence="10" id="KW-1185">Reference proteome</keyword>
<evidence type="ECO:0000256" key="1">
    <source>
        <dbReference type="ARBA" id="ARBA00004141"/>
    </source>
</evidence>
<dbReference type="AlphaFoldDB" id="A0A1G7D5Q0"/>
<evidence type="ECO:0000256" key="6">
    <source>
        <dbReference type="SAM" id="MobiDB-lite"/>
    </source>
</evidence>
<proteinExistence type="inferred from homology"/>
<feature type="region of interest" description="Disordered" evidence="6">
    <location>
        <begin position="176"/>
        <end position="195"/>
    </location>
</feature>
<keyword evidence="4 7" id="KW-1133">Transmembrane helix</keyword>
<evidence type="ECO:0000313" key="9">
    <source>
        <dbReference type="EMBL" id="SDE46849.1"/>
    </source>
</evidence>
<dbReference type="Pfam" id="PF04138">
    <property type="entry name" value="GtrA_DPMS_TM"/>
    <property type="match status" value="1"/>
</dbReference>
<dbReference type="OrthoDB" id="9807815at2"/>
<dbReference type="InterPro" id="IPR007267">
    <property type="entry name" value="GtrA_DPMS_TM"/>
</dbReference>
<protein>
    <submittedName>
        <fullName evidence="9">Putative flippase GtrA (Transmembrane translocase of bactoprenol-linked glucose)</fullName>
    </submittedName>
</protein>
<dbReference type="STRING" id="675864.SAMN04489747_3497"/>
<dbReference type="Proteomes" id="UP000198546">
    <property type="component" value="Chromosome i"/>
</dbReference>
<comment type="similarity">
    <text evidence="2">Belongs to the GtrA family.</text>
</comment>
<evidence type="ECO:0000256" key="5">
    <source>
        <dbReference type="ARBA" id="ARBA00023136"/>
    </source>
</evidence>
<evidence type="ECO:0000256" key="7">
    <source>
        <dbReference type="SAM" id="Phobius"/>
    </source>
</evidence>
<evidence type="ECO:0000256" key="3">
    <source>
        <dbReference type="ARBA" id="ARBA00022692"/>
    </source>
</evidence>
<evidence type="ECO:0000259" key="8">
    <source>
        <dbReference type="Pfam" id="PF04138"/>
    </source>
</evidence>
<dbReference type="InterPro" id="IPR051401">
    <property type="entry name" value="GtrA_CellWall_Glycosyl"/>
</dbReference>
<gene>
    <name evidence="9" type="ORF">SAMN04489747_3497</name>
</gene>
<keyword evidence="5 7" id="KW-0472">Membrane</keyword>